<sequence length="158" mass="18016">MSQRLVTSKCPYRCSRKIYGALDLIENSRKKHSQGNHRYSVKKSHGKKCGASKRSDTHTVNDVSRTAEVDEREKTKLSQLLTVYGEQNSPAYRQGFDIKNYRPYRPHFPELSHLTTPAMARDSVLRTSSPLSVLQDRPPSLSKTQTFTLPDINKKPLV</sequence>
<feature type="compositionally biased region" description="Basic and acidic residues" evidence="1">
    <location>
        <begin position="53"/>
        <end position="72"/>
    </location>
</feature>
<evidence type="ECO:0000313" key="2">
    <source>
        <dbReference type="EMBL" id="CAB4030220.1"/>
    </source>
</evidence>
<evidence type="ECO:0000256" key="1">
    <source>
        <dbReference type="SAM" id="MobiDB-lite"/>
    </source>
</evidence>
<gene>
    <name evidence="2" type="ORF">PACLA_8A067661</name>
</gene>
<feature type="compositionally biased region" description="Basic residues" evidence="1">
    <location>
        <begin position="29"/>
        <end position="51"/>
    </location>
</feature>
<feature type="region of interest" description="Disordered" evidence="1">
    <location>
        <begin position="28"/>
        <end position="72"/>
    </location>
</feature>
<dbReference type="AlphaFoldDB" id="A0A7D9JIY7"/>
<feature type="region of interest" description="Disordered" evidence="1">
    <location>
        <begin position="129"/>
        <end position="149"/>
    </location>
</feature>
<organism evidence="2 3">
    <name type="scientific">Paramuricea clavata</name>
    <name type="common">Red gorgonian</name>
    <name type="synonym">Violescent sea-whip</name>
    <dbReference type="NCBI Taxonomy" id="317549"/>
    <lineage>
        <taxon>Eukaryota</taxon>
        <taxon>Metazoa</taxon>
        <taxon>Cnidaria</taxon>
        <taxon>Anthozoa</taxon>
        <taxon>Octocorallia</taxon>
        <taxon>Malacalcyonacea</taxon>
        <taxon>Plexauridae</taxon>
        <taxon>Paramuricea</taxon>
    </lineage>
</organism>
<evidence type="ECO:0000313" key="3">
    <source>
        <dbReference type="Proteomes" id="UP001152795"/>
    </source>
</evidence>
<dbReference type="Proteomes" id="UP001152795">
    <property type="component" value="Unassembled WGS sequence"/>
</dbReference>
<accession>A0A7D9JIY7</accession>
<dbReference type="EMBL" id="CACRXK020016721">
    <property type="protein sequence ID" value="CAB4030220.1"/>
    <property type="molecule type" value="Genomic_DNA"/>
</dbReference>
<keyword evidence="3" id="KW-1185">Reference proteome</keyword>
<protein>
    <submittedName>
        <fullName evidence="2">Uncharacterized protein</fullName>
    </submittedName>
</protein>
<proteinExistence type="predicted"/>
<comment type="caution">
    <text evidence="2">The sequence shown here is derived from an EMBL/GenBank/DDBJ whole genome shotgun (WGS) entry which is preliminary data.</text>
</comment>
<reference evidence="2" key="1">
    <citation type="submission" date="2020-04" db="EMBL/GenBank/DDBJ databases">
        <authorList>
            <person name="Alioto T."/>
            <person name="Alioto T."/>
            <person name="Gomez Garrido J."/>
        </authorList>
    </citation>
    <scope>NUCLEOTIDE SEQUENCE</scope>
    <source>
        <strain evidence="2">A484AB</strain>
    </source>
</reference>
<name>A0A7D9JIY7_PARCT</name>